<dbReference type="RefSeq" id="WP_237382599.1">
    <property type="nucleotide sequence ID" value="NZ_CP071793.1"/>
</dbReference>
<reference evidence="2" key="1">
    <citation type="submission" date="2021-03" db="EMBL/GenBank/DDBJ databases">
        <title>Acanthopleuribacteraceae sp. M133.</title>
        <authorList>
            <person name="Wang G."/>
        </authorList>
    </citation>
    <scope>NUCLEOTIDE SEQUENCE</scope>
    <source>
        <strain evidence="2">M133</strain>
    </source>
</reference>
<evidence type="ECO:0000313" key="3">
    <source>
        <dbReference type="Proteomes" id="UP000663929"/>
    </source>
</evidence>
<dbReference type="CDD" id="cd02440">
    <property type="entry name" value="AdoMet_MTases"/>
    <property type="match status" value="1"/>
</dbReference>
<organism evidence="2 3">
    <name type="scientific">Sulfidibacter corallicola</name>
    <dbReference type="NCBI Taxonomy" id="2818388"/>
    <lineage>
        <taxon>Bacteria</taxon>
        <taxon>Pseudomonadati</taxon>
        <taxon>Acidobacteriota</taxon>
        <taxon>Holophagae</taxon>
        <taxon>Acanthopleuribacterales</taxon>
        <taxon>Acanthopleuribacteraceae</taxon>
        <taxon>Sulfidibacter</taxon>
    </lineage>
</organism>
<evidence type="ECO:0000259" key="1">
    <source>
        <dbReference type="Pfam" id="PF08241"/>
    </source>
</evidence>
<dbReference type="KEGG" id="scor:J3U87_08465"/>
<dbReference type="Gene3D" id="3.40.50.150">
    <property type="entry name" value="Vaccinia Virus protein VP39"/>
    <property type="match status" value="1"/>
</dbReference>
<dbReference type="InterPro" id="IPR029063">
    <property type="entry name" value="SAM-dependent_MTases_sf"/>
</dbReference>
<name>A0A8A4TTS6_SULCO</name>
<keyword evidence="2" id="KW-0808">Transferase</keyword>
<dbReference type="PANTHER" id="PTHR43591:SF110">
    <property type="entry name" value="RHODANESE DOMAIN-CONTAINING PROTEIN"/>
    <property type="match status" value="1"/>
</dbReference>
<protein>
    <submittedName>
        <fullName evidence="2">Class I SAM-dependent methyltransferase</fullName>
    </submittedName>
</protein>
<dbReference type="Pfam" id="PF08241">
    <property type="entry name" value="Methyltransf_11"/>
    <property type="match status" value="1"/>
</dbReference>
<proteinExistence type="predicted"/>
<accession>A0A8A4TTS6</accession>
<keyword evidence="3" id="KW-1185">Reference proteome</keyword>
<dbReference type="GO" id="GO:0032259">
    <property type="term" value="P:methylation"/>
    <property type="evidence" value="ECO:0007669"/>
    <property type="project" value="UniProtKB-KW"/>
</dbReference>
<keyword evidence="2" id="KW-0489">Methyltransferase</keyword>
<dbReference type="InterPro" id="IPR013216">
    <property type="entry name" value="Methyltransf_11"/>
</dbReference>
<dbReference type="PANTHER" id="PTHR43591">
    <property type="entry name" value="METHYLTRANSFERASE"/>
    <property type="match status" value="1"/>
</dbReference>
<gene>
    <name evidence="2" type="ORF">J3U87_08465</name>
</gene>
<dbReference type="GO" id="GO:0008757">
    <property type="term" value="F:S-adenosylmethionine-dependent methyltransferase activity"/>
    <property type="evidence" value="ECO:0007669"/>
    <property type="project" value="InterPro"/>
</dbReference>
<dbReference type="Proteomes" id="UP000663929">
    <property type="component" value="Chromosome"/>
</dbReference>
<dbReference type="SUPFAM" id="SSF53335">
    <property type="entry name" value="S-adenosyl-L-methionine-dependent methyltransferases"/>
    <property type="match status" value="1"/>
</dbReference>
<dbReference type="EMBL" id="CP071793">
    <property type="protein sequence ID" value="QTD52491.1"/>
    <property type="molecule type" value="Genomic_DNA"/>
</dbReference>
<evidence type="ECO:0000313" key="2">
    <source>
        <dbReference type="EMBL" id="QTD52491.1"/>
    </source>
</evidence>
<dbReference type="AlphaFoldDB" id="A0A8A4TTS6"/>
<feature type="domain" description="Methyltransferase type 11" evidence="1">
    <location>
        <begin position="51"/>
        <end position="143"/>
    </location>
</feature>
<sequence length="277" mass="30884">MSPTEILDRYHQCSGRTSDVFPFWLHASGQCSYEMLVNRTSEAHTGDARILDLACGDGYFLNLLWEKGFHHLTGSDRSGAELEAARERLTSAVRLDRADAHRQPYDDRSFDLVTCHMALMLMKPLAPVLTEIARILKSGGRLIALVPRPLLDPVMDCYREALQTVCAETGLKPLQLGDPQLSRRNAATRLLEACGLGGEVRLEDLVVQRSGSVEALWNAMAASYDVFRLPTTARTRLRQRVSAKWRTLSSDGDSLTCRMGLRLITAVRMEGRDPSPQ</sequence>